<dbReference type="SUPFAM" id="SSF49899">
    <property type="entry name" value="Concanavalin A-like lectins/glucanases"/>
    <property type="match status" value="2"/>
</dbReference>
<evidence type="ECO:0000256" key="1">
    <source>
        <dbReference type="ARBA" id="ARBA00023157"/>
    </source>
</evidence>
<dbReference type="Pfam" id="PF13385">
    <property type="entry name" value="Laminin_G_3"/>
    <property type="match status" value="1"/>
</dbReference>
<keyword evidence="2" id="KW-1133">Transmembrane helix</keyword>
<feature type="transmembrane region" description="Helical" evidence="2">
    <location>
        <begin position="1536"/>
        <end position="1553"/>
    </location>
</feature>
<evidence type="ECO:0000313" key="5">
    <source>
        <dbReference type="EMBL" id="CAG9319988.1"/>
    </source>
</evidence>
<feature type="domain" description="EGF-like" evidence="4">
    <location>
        <begin position="1039"/>
        <end position="1071"/>
    </location>
</feature>
<evidence type="ECO:0000313" key="6">
    <source>
        <dbReference type="Proteomes" id="UP001162131"/>
    </source>
</evidence>
<comment type="caution">
    <text evidence="5">The sequence shown here is derived from an EMBL/GenBank/DDBJ whole genome shotgun (WGS) entry which is preliminary data.</text>
</comment>
<dbReference type="SMART" id="SM00181">
    <property type="entry name" value="EGF"/>
    <property type="match status" value="4"/>
</dbReference>
<accession>A0AAU9IYM6</accession>
<keyword evidence="2" id="KW-0812">Transmembrane</keyword>
<organism evidence="5 6">
    <name type="scientific">Blepharisma stoltei</name>
    <dbReference type="NCBI Taxonomy" id="1481888"/>
    <lineage>
        <taxon>Eukaryota</taxon>
        <taxon>Sar</taxon>
        <taxon>Alveolata</taxon>
        <taxon>Ciliophora</taxon>
        <taxon>Postciliodesmatophora</taxon>
        <taxon>Heterotrichea</taxon>
        <taxon>Heterotrichida</taxon>
        <taxon>Blepharismidae</taxon>
        <taxon>Blepharisma</taxon>
    </lineage>
</organism>
<dbReference type="InterPro" id="IPR006212">
    <property type="entry name" value="Furin_repeat"/>
</dbReference>
<keyword evidence="2" id="KW-0472">Membrane</keyword>
<dbReference type="EMBL" id="CAJZBQ010000024">
    <property type="protein sequence ID" value="CAG9319988.1"/>
    <property type="molecule type" value="Genomic_DNA"/>
</dbReference>
<dbReference type="InterPro" id="IPR000742">
    <property type="entry name" value="EGF"/>
</dbReference>
<dbReference type="SUPFAM" id="SSF57184">
    <property type="entry name" value="Growth factor receptor domain"/>
    <property type="match status" value="4"/>
</dbReference>
<protein>
    <recommendedName>
        <fullName evidence="4">EGF-like domain-containing protein</fullName>
    </recommendedName>
</protein>
<keyword evidence="6" id="KW-1185">Reference proteome</keyword>
<feature type="domain" description="EGF-like" evidence="4">
    <location>
        <begin position="936"/>
        <end position="970"/>
    </location>
</feature>
<keyword evidence="1" id="KW-1015">Disulfide bond</keyword>
<evidence type="ECO:0000259" key="4">
    <source>
        <dbReference type="SMART" id="SM00181"/>
    </source>
</evidence>
<feature type="transmembrane region" description="Helical" evidence="2">
    <location>
        <begin position="1465"/>
        <end position="1486"/>
    </location>
</feature>
<dbReference type="InterPro" id="IPR009030">
    <property type="entry name" value="Growth_fac_rcpt_cys_sf"/>
</dbReference>
<dbReference type="PANTHER" id="PTHR15332">
    <property type="entry name" value="PROPROTEIN CONVERTASE SUBTILISIN_KEXIN TYPE 5-LIKE"/>
    <property type="match status" value="1"/>
</dbReference>
<feature type="chain" id="PRO_5043471115" description="EGF-like domain-containing protein" evidence="3">
    <location>
        <begin position="18"/>
        <end position="1629"/>
    </location>
</feature>
<feature type="transmembrane region" description="Helical" evidence="2">
    <location>
        <begin position="1565"/>
        <end position="1586"/>
    </location>
</feature>
<name>A0AAU9IYM6_9CILI</name>
<dbReference type="SMART" id="SM00261">
    <property type="entry name" value="FU"/>
    <property type="match status" value="6"/>
</dbReference>
<evidence type="ECO:0000256" key="3">
    <source>
        <dbReference type="SAM" id="SignalP"/>
    </source>
</evidence>
<evidence type="ECO:0000256" key="2">
    <source>
        <dbReference type="SAM" id="Phobius"/>
    </source>
</evidence>
<feature type="transmembrane region" description="Helical" evidence="2">
    <location>
        <begin position="1424"/>
        <end position="1444"/>
    </location>
</feature>
<keyword evidence="3" id="KW-0732">Signal</keyword>
<feature type="transmembrane region" description="Helical" evidence="2">
    <location>
        <begin position="1338"/>
        <end position="1368"/>
    </location>
</feature>
<gene>
    <name evidence="5" type="ORF">BSTOLATCC_MIC25230</name>
</gene>
<dbReference type="InterPro" id="IPR013320">
    <property type="entry name" value="ConA-like_dom_sf"/>
</dbReference>
<dbReference type="CDD" id="cd00064">
    <property type="entry name" value="FU"/>
    <property type="match status" value="3"/>
</dbReference>
<proteinExistence type="predicted"/>
<feature type="transmembrane region" description="Helical" evidence="2">
    <location>
        <begin position="1247"/>
        <end position="1266"/>
    </location>
</feature>
<feature type="domain" description="EGF-like" evidence="4">
    <location>
        <begin position="605"/>
        <end position="645"/>
    </location>
</feature>
<feature type="transmembrane region" description="Helical" evidence="2">
    <location>
        <begin position="1389"/>
        <end position="1412"/>
    </location>
</feature>
<reference evidence="5" key="1">
    <citation type="submission" date="2021-09" db="EMBL/GenBank/DDBJ databases">
        <authorList>
            <consortium name="AG Swart"/>
            <person name="Singh M."/>
            <person name="Singh A."/>
            <person name="Seah K."/>
            <person name="Emmerich C."/>
        </authorList>
    </citation>
    <scope>NUCLEOTIDE SEQUENCE</scope>
    <source>
        <strain evidence="5">ATCC30299</strain>
    </source>
</reference>
<dbReference type="PANTHER" id="PTHR15332:SF175">
    <property type="entry name" value="PROPROTEIN CONVERTASE SUBTILISIN_KEXIN TYPE 5-LIKE"/>
    <property type="match status" value="1"/>
</dbReference>
<dbReference type="Gene3D" id="2.60.120.200">
    <property type="match status" value="1"/>
</dbReference>
<feature type="domain" description="EGF-like" evidence="4">
    <location>
        <begin position="1092"/>
        <end position="1128"/>
    </location>
</feature>
<dbReference type="Gene3D" id="2.10.220.10">
    <property type="entry name" value="Hormone Receptor, Insulin-like Growth Factor Receptor 1, Chain A, domain 2"/>
    <property type="match status" value="2"/>
</dbReference>
<feature type="transmembrane region" description="Helical" evidence="2">
    <location>
        <begin position="1506"/>
        <end position="1524"/>
    </location>
</feature>
<feature type="signal peptide" evidence="3">
    <location>
        <begin position="1"/>
        <end position="17"/>
    </location>
</feature>
<sequence length="1629" mass="181772">MPLSLFILSIVISESSSISRDLQVTCPASAVCTTCMSSSSNTWFGCTGCPSGLYLYEDLCWNACPVGTSQDATNGVCNIGNFNPIWFDFDNSNTPDSWGLVLDWDSPCANGPSYDSEYASFYFQKCSRMKYDTLLPYYYVISAWIYLNRINSSWLQIFSWNSESVYIKDNYLGFNQLVTETTSFPTIAWTYFWVSKKFDGTYLTFSVSMNANNPISATTSWGSDYYLHDSTSTLYLGTPPSSENKEGFTGFMYDFVVTSGYDDSYLNMDWTTWCDSSCSACPAQGNCLTGYGCGNLNCEYCENQDNNKWFGCTSCTGSKFLYQGMCYSMCPSGTSEDSTLKVCTKTSSYAVYLPMSETMSTSPYGWNLATDDSSSKPPTPVLNKGYFFDIYSYMEANVQLPVWTVISGWFYFDILSSPWYIFSIQNGGNYFLLNLDFQYPVYQTAENNNILVQWDEWVYIYASQSTDNFLAYFTVTINNEAAFTTVLPVYDVSGYYVYDSFDLFIGRFPSSLGGIYEGFRGFLYDFIIWSGYSASYLKADYKTSGCKGDCSACPSGNVCPSVDCGINYNQYRAISETCHSCFFASCTEACVRGTDCILCIDNCLSCSSFSICSTCKTGYLLGPTSTSCLKQCPAGSSDNGSSQCVFDSNSGYIFSFTFDQIKGLVSDGVHGTNVMAGTSNSFYPNYSDDSPKAVKNRGYYFNGQSLMQFPLGVSVMFNSDFSLSSWLYAPNTQTGVIVSKQVLDPDVIMKFEINSDKKPQLILYLTLGAETTTTSPIISDSPIDGTQWYNLAFSVSYSTPYSSVTFYKNGVASSTKLTRGAFIDLISDYSITIGAQRSMSNFFNFFNGYLYSLKSWNIANNPTTIDVSYCSCGICPSTTVGCLPNQGISKYWDGSGWVNCKSECSNIGCVRDDTVCNLCESQSCFLCDDWTGCLIWCDPSCLTCVGPSSSECVLCADGSRILGSSYGSCVCTATNQYVKYEDPFTCENCHSSCASCIGPNYDDCLLCANEEITINEYHGYCECQSNQYLAQKSPIECEDCDPSCLTCSGPGMYSCTSCDSGLILNEDGHCSCGFAALENFQCTDCSDPSCQACLSTPENCISCFPPKILQGNICVCPLGMKELYGACISSDISVDEKYSNKVVYLTFSENLSEVLTESDLNLTIVDNYQAATFFELEFISLSSYQISVSFNPSNLDKGTLQVYITSPKYGISGSAIQQRLFTHNISSSNDDSKTAENFVANIFPRTFQTILTSLLLLYGGVSYIMFRKSTTLWTYVNTVQIIAFIPLQNIQIPTDLYNMFKGFISYTWIPNLGAMIYGRSEVGNMPLSRFSTYGYKSGLFFISAGGMIFLSLVFLTIWNIIWIVHEFIPNQKVKILLSDKVLVNFKYNWLIRLLVEIYILAFCGIVIGMNNYNGNDPDFVLDFIIAWILFILSLAMNALIFLILRNNKENIVLKNEKFYKKFSTLVEVFHCEKGILSMCYFPIFFIRRTVYVISLYNLYDWPLIQSIFNACCSLLTLIFLIKFRPYKDNFDNKAEISSEVLVTILFIVVIPFIDTKLSVSARETCQIIATSATLIFLLYSYYLLILKLIRKIKNRKTAEINTREGIAVPNNSKGELSSEGCELEGFGLK</sequence>
<dbReference type="Proteomes" id="UP001162131">
    <property type="component" value="Unassembled WGS sequence"/>
</dbReference>